<dbReference type="InterPro" id="IPR017850">
    <property type="entry name" value="Alkaline_phosphatase_core_sf"/>
</dbReference>
<reference evidence="2 3" key="1">
    <citation type="submission" date="2020-08" db="EMBL/GenBank/DDBJ databases">
        <title>Sequencing the genomes of 1000 actinobacteria strains.</title>
        <authorList>
            <person name="Klenk H.-P."/>
        </authorList>
    </citation>
    <scope>NUCLEOTIDE SEQUENCE [LARGE SCALE GENOMIC DNA]</scope>
    <source>
        <strain evidence="2 3">DSM 43150</strain>
    </source>
</reference>
<dbReference type="EMBL" id="JACHNC010000001">
    <property type="protein sequence ID" value="MBB4755027.1"/>
    <property type="molecule type" value="Genomic_DNA"/>
</dbReference>
<dbReference type="SUPFAM" id="SSF53649">
    <property type="entry name" value="Alkaline phosphatase-like"/>
    <property type="match status" value="1"/>
</dbReference>
<evidence type="ECO:0000313" key="4">
    <source>
        <dbReference type="Proteomes" id="UP000631312"/>
    </source>
</evidence>
<dbReference type="InterPro" id="IPR014060">
    <property type="entry name" value="PglZ"/>
</dbReference>
<evidence type="ECO:0000313" key="3">
    <source>
        <dbReference type="Proteomes" id="UP000590511"/>
    </source>
</evidence>
<dbReference type="Proteomes" id="UP000631312">
    <property type="component" value="Unassembled WGS sequence"/>
</dbReference>
<name>A0A7W7MLM4_9ACTN</name>
<dbReference type="Pfam" id="PF08665">
    <property type="entry name" value="PglZ"/>
    <property type="match status" value="1"/>
</dbReference>
<comment type="caution">
    <text evidence="2">The sequence shown here is derived from an EMBL/GenBank/DDBJ whole genome shotgun (WGS) entry which is preliminary data.</text>
</comment>
<evidence type="ECO:0000313" key="1">
    <source>
        <dbReference type="EMBL" id="GIE40655.1"/>
    </source>
</evidence>
<reference evidence="1 4" key="2">
    <citation type="submission" date="2021-01" db="EMBL/GenBank/DDBJ databases">
        <title>Whole genome shotgun sequence of Actinoplanes lobatus NBRC 12513.</title>
        <authorList>
            <person name="Komaki H."/>
            <person name="Tamura T."/>
        </authorList>
    </citation>
    <scope>NUCLEOTIDE SEQUENCE [LARGE SCALE GENOMIC DNA]</scope>
    <source>
        <strain evidence="1 4">NBRC 12513</strain>
    </source>
</reference>
<accession>A0A7W7MLM4</accession>
<organism evidence="2 3">
    <name type="scientific">Actinoplanes lobatus</name>
    <dbReference type="NCBI Taxonomy" id="113568"/>
    <lineage>
        <taxon>Bacteria</taxon>
        <taxon>Bacillati</taxon>
        <taxon>Actinomycetota</taxon>
        <taxon>Actinomycetes</taxon>
        <taxon>Micromonosporales</taxon>
        <taxon>Micromonosporaceae</taxon>
        <taxon>Actinoplanes</taxon>
    </lineage>
</organism>
<evidence type="ECO:0000313" key="2">
    <source>
        <dbReference type="EMBL" id="MBB4755027.1"/>
    </source>
</evidence>
<gene>
    <name evidence="1" type="ORF">Alo02nite_35530</name>
    <name evidence="2" type="ORF">BJ964_009188</name>
</gene>
<proteinExistence type="predicted"/>
<dbReference type="AlphaFoldDB" id="A0A7W7MLM4"/>
<protein>
    <submittedName>
        <fullName evidence="2">Uncharacterized protein (TIGR02687 family)</fullName>
    </submittedName>
</protein>
<dbReference type="Proteomes" id="UP000590511">
    <property type="component" value="Unassembled WGS sequence"/>
</dbReference>
<dbReference type="NCBIfam" id="TIGR02687">
    <property type="entry name" value="BREX-1 system phosphatase PglZ type A"/>
    <property type="match status" value="1"/>
</dbReference>
<keyword evidence="4" id="KW-1185">Reference proteome</keyword>
<dbReference type="RefSeq" id="WP_188126501.1">
    <property type="nucleotide sequence ID" value="NZ_BOMP01000051.1"/>
</dbReference>
<dbReference type="EMBL" id="BOMP01000051">
    <property type="protein sequence ID" value="GIE40655.1"/>
    <property type="molecule type" value="Genomic_DNA"/>
</dbReference>
<sequence>MSEPATIRAHLRRRFETNRLVFWHDPDGEYAGELDSLDLGDVRIVRVENNEYGLKHRMLRAEPDRRFLVYRPGPVPADIGNWLLDLELMYGVFTADRVSLVRQELGLTAEGVDEVLRAHERFFGSAKRVQALRALLGPADDARLLRAKMSAVLLGQREHSLLEITRTVLTEHAGESRPRFEALADHGLDEFFWRGTASIYGYSSSRPGVDDFVLWLFREADRGFRADGAGGLHNIARDFGSLRYDVRSREAMKTLARRVAATTGYAEGIRDTGYRDLLGTDVFEETEQRIVRDLARGVDERTVTAREVTEAVRQRQSSVWFDGHRQLYAAIVSASDLLTAIGGLDLSMRSFDEGLERYRTEWFRIDQLYRRFIHAARTAESPVPLEGLRARVERHYTNKFLYELGAAWQRQVDTADRWRSAALSPQTSFFAEHVQPVIRDGRRRAVVIVSDALRYEIADELGSRIRQEDRFDATLGAVLGVLPSYTQLGMAALLPHTTIGHSPGGDPVLVDGMPSNGTANRSRILAAAGGRAIQAEAVLALTRDELRELYQQHQVLYVFHDRIDATGDKPATETRVFEAAEETMRELVDLVKRLANANATNILITADHGFLFQHTPLADAFHLSTQPAGDEIRVVNRRYVLGRGLREDPAFSTFTADRLGLTGDLEVQVPKSVHRLRLPGAGSRFVHGGATLQEVVVPVLTVGKKRRSDTELVGVEVLPETDKITTGQLVVKLYQTRPVSEKVRPRQLRACLYAGDVLISDRPELVFDQESADTRDRYQNVVLLLTQEANDHNNRAVEFRLEEPIPNTSQWRPYARAMYTLRRSFTSDFDF</sequence>